<keyword evidence="1" id="KW-0812">Transmembrane</keyword>
<evidence type="ECO:0000313" key="2">
    <source>
        <dbReference type="EMBL" id="MED6253490.1"/>
    </source>
</evidence>
<comment type="caution">
    <text evidence="2">The sequence shown here is derived from an EMBL/GenBank/DDBJ whole genome shotgun (WGS) entry which is preliminary data.</text>
</comment>
<organism evidence="2 3">
    <name type="scientific">Ataeniobius toweri</name>
    <dbReference type="NCBI Taxonomy" id="208326"/>
    <lineage>
        <taxon>Eukaryota</taxon>
        <taxon>Metazoa</taxon>
        <taxon>Chordata</taxon>
        <taxon>Craniata</taxon>
        <taxon>Vertebrata</taxon>
        <taxon>Euteleostomi</taxon>
        <taxon>Actinopterygii</taxon>
        <taxon>Neopterygii</taxon>
        <taxon>Teleostei</taxon>
        <taxon>Neoteleostei</taxon>
        <taxon>Acanthomorphata</taxon>
        <taxon>Ovalentaria</taxon>
        <taxon>Atherinomorphae</taxon>
        <taxon>Cyprinodontiformes</taxon>
        <taxon>Goodeidae</taxon>
        <taxon>Ataeniobius</taxon>
    </lineage>
</organism>
<protein>
    <submittedName>
        <fullName evidence="2">Uncharacterized protein</fullName>
    </submittedName>
</protein>
<reference evidence="2 3" key="1">
    <citation type="submission" date="2021-07" db="EMBL/GenBank/DDBJ databases">
        <authorList>
            <person name="Palmer J.M."/>
        </authorList>
    </citation>
    <scope>NUCLEOTIDE SEQUENCE [LARGE SCALE GENOMIC DNA]</scope>
    <source>
        <strain evidence="2 3">AT_MEX2019</strain>
        <tissue evidence="2">Muscle</tissue>
    </source>
</reference>
<dbReference type="Proteomes" id="UP001345963">
    <property type="component" value="Unassembled WGS sequence"/>
</dbReference>
<evidence type="ECO:0000313" key="3">
    <source>
        <dbReference type="Proteomes" id="UP001345963"/>
    </source>
</evidence>
<keyword evidence="3" id="KW-1185">Reference proteome</keyword>
<feature type="transmembrane region" description="Helical" evidence="1">
    <location>
        <begin position="100"/>
        <end position="119"/>
    </location>
</feature>
<sequence>MMCADIINPIELSLSGLHLFAGGGLLGWYQIPSLDYCPSPPLIMLDFFLLKGLKAVSVKEEHLCGQCGWQNRFSVDPCCCVTEVLKMTLDPCVSFKQKQTLGGCLHLFYLFTFLMTYLFY</sequence>
<dbReference type="EMBL" id="JAHUTI010067683">
    <property type="protein sequence ID" value="MED6253490.1"/>
    <property type="molecule type" value="Genomic_DNA"/>
</dbReference>
<evidence type="ECO:0000256" key="1">
    <source>
        <dbReference type="SAM" id="Phobius"/>
    </source>
</evidence>
<name>A0ABU7BTU2_9TELE</name>
<accession>A0ABU7BTU2</accession>
<gene>
    <name evidence="2" type="ORF">ATANTOWER_031226</name>
</gene>
<proteinExistence type="predicted"/>
<keyword evidence="1" id="KW-0472">Membrane</keyword>
<keyword evidence="1" id="KW-1133">Transmembrane helix</keyword>